<feature type="chain" id="PRO_5046142361" description="Periplasmic binding protein" evidence="2">
    <location>
        <begin position="21"/>
        <end position="455"/>
    </location>
</feature>
<evidence type="ECO:0000313" key="3">
    <source>
        <dbReference type="EMBL" id="GAA5802628.1"/>
    </source>
</evidence>
<dbReference type="PANTHER" id="PTHR38360:SF1">
    <property type="entry name" value="F12P19.7"/>
    <property type="match status" value="1"/>
</dbReference>
<gene>
    <name evidence="3" type="ORF">HPULCUR_008101</name>
</gene>
<organism evidence="3 4">
    <name type="scientific">Helicostylum pulchrum</name>
    <dbReference type="NCBI Taxonomy" id="562976"/>
    <lineage>
        <taxon>Eukaryota</taxon>
        <taxon>Fungi</taxon>
        <taxon>Fungi incertae sedis</taxon>
        <taxon>Mucoromycota</taxon>
        <taxon>Mucoromycotina</taxon>
        <taxon>Mucoromycetes</taxon>
        <taxon>Mucorales</taxon>
        <taxon>Mucorineae</taxon>
        <taxon>Mucoraceae</taxon>
        <taxon>Helicostylum</taxon>
    </lineage>
</organism>
<proteinExistence type="predicted"/>
<keyword evidence="1" id="KW-0812">Transmembrane</keyword>
<accession>A0ABP9Y7T2</accession>
<dbReference type="SUPFAM" id="SSF53807">
    <property type="entry name" value="Helical backbone' metal receptor"/>
    <property type="match status" value="1"/>
</dbReference>
<keyword evidence="1" id="KW-1133">Transmembrane helix</keyword>
<evidence type="ECO:0000256" key="2">
    <source>
        <dbReference type="SAM" id="SignalP"/>
    </source>
</evidence>
<keyword evidence="4" id="KW-1185">Reference proteome</keyword>
<feature type="transmembrane region" description="Helical" evidence="1">
    <location>
        <begin position="416"/>
        <end position="437"/>
    </location>
</feature>
<dbReference type="Proteomes" id="UP001476247">
    <property type="component" value="Unassembled WGS sequence"/>
</dbReference>
<comment type="caution">
    <text evidence="3">The sequence shown here is derived from an EMBL/GenBank/DDBJ whole genome shotgun (WGS) entry which is preliminary data.</text>
</comment>
<evidence type="ECO:0000313" key="4">
    <source>
        <dbReference type="Proteomes" id="UP001476247"/>
    </source>
</evidence>
<sequence length="455" mass="50996">MRTIGLFALSTFLFSAAVTAVVPDYIPGGDNYPNKVEIKNETKTGFTIEYKRYYKVLTNNVANRTYCLVGWGEGTPVGCNSETTLSTPVKRLSFDADSISVGPFIELLGLQNKIATAVHEQNITSPCIIEGSKNDDNQSPDVYFSNRQEKFHVAFSGNSDTLGPLQKAFWLVYLGAFFDMESEAFAAYSQIEVNYNCHKEKLGKTSTPKGISWTSFDPVAKIYTINGDQYYDQLSQDAGGKLVLNNRLQDHTFKTDMRDLDLLSKALNLGEYIIDISDPNVTYQTWYTNGHEFFNPDSNDAYPVIKAIVNKQVYTMNGLLNSFGASDWVQRSSARPDLALMDLIKLLYSSAEVPDKKIFPFWISQFENVLDNRRIIQAESYGNCSSMMTTASAQAICYLSDGGSIHQPDLTSGGKAGISVGVILFIILTACVGTWLFRRHRRNQRHNFYRMNDLQ</sequence>
<reference evidence="3 4" key="1">
    <citation type="submission" date="2024-04" db="EMBL/GenBank/DDBJ databases">
        <title>genome sequences of Mucor flavus KT1a and Helicostylum pulchrum KT1b strains isolation_sourced from the surface of a dry-aged beef.</title>
        <authorList>
            <person name="Toyotome T."/>
            <person name="Hosono M."/>
            <person name="Torimaru M."/>
            <person name="Fukuda K."/>
            <person name="Mikami N."/>
        </authorList>
    </citation>
    <scope>NUCLEOTIDE SEQUENCE [LARGE SCALE GENOMIC DNA]</scope>
    <source>
        <strain evidence="3 4">KT1b</strain>
    </source>
</reference>
<name>A0ABP9Y7T2_9FUNG</name>
<feature type="signal peptide" evidence="2">
    <location>
        <begin position="1"/>
        <end position="20"/>
    </location>
</feature>
<evidence type="ECO:0000256" key="1">
    <source>
        <dbReference type="SAM" id="Phobius"/>
    </source>
</evidence>
<keyword evidence="1" id="KW-0472">Membrane</keyword>
<protein>
    <recommendedName>
        <fullName evidence="5">Periplasmic binding protein</fullName>
    </recommendedName>
</protein>
<dbReference type="PANTHER" id="PTHR38360">
    <property type="entry name" value="OS03G0120000 PROTEIN"/>
    <property type="match status" value="1"/>
</dbReference>
<keyword evidence="2" id="KW-0732">Signal</keyword>
<dbReference type="EMBL" id="BAABUJ010000024">
    <property type="protein sequence ID" value="GAA5802628.1"/>
    <property type="molecule type" value="Genomic_DNA"/>
</dbReference>
<evidence type="ECO:0008006" key="5">
    <source>
        <dbReference type="Google" id="ProtNLM"/>
    </source>
</evidence>